<name>A0A7R9B3C0_TIMSH</name>
<dbReference type="EMBL" id="OC004843">
    <property type="protein sequence ID" value="CAD7264873.1"/>
    <property type="molecule type" value="Genomic_DNA"/>
</dbReference>
<sequence length="331" mass="37144">MTEFALSHLFLSKLTLGNGAVFSLRRIHQEAGSSLLLRYSYYPHQQMINIYGGGKSSLFVCVGNSKLAQQQWGTLAYLNNTSQPNHEQNHEQNPELSWVIPYLSKTKEYRSHLGRGEVGCGRIARYNVHDVITSNELRAPNTLAHALYICNLWFHERGGGLLEQPRGFFPLKATSMKGFESNLVAHSSHPVDHLVVVRGLLLTVERAHCLLEWDYKIGWLVGALAASVFVLTLLLITVAVCRCRNQVRPEKCNLGNPRLAGSSFSKDPSRYTDPPTKIDFQFREVPGRAATPEILSGQHQHIYERVDRYLAPTTCKTYNGLTSPQTEGRAV</sequence>
<organism evidence="2">
    <name type="scientific">Timema shepardi</name>
    <name type="common">Walking stick</name>
    <dbReference type="NCBI Taxonomy" id="629360"/>
    <lineage>
        <taxon>Eukaryota</taxon>
        <taxon>Metazoa</taxon>
        <taxon>Ecdysozoa</taxon>
        <taxon>Arthropoda</taxon>
        <taxon>Hexapoda</taxon>
        <taxon>Insecta</taxon>
        <taxon>Pterygota</taxon>
        <taxon>Neoptera</taxon>
        <taxon>Polyneoptera</taxon>
        <taxon>Phasmatodea</taxon>
        <taxon>Timematodea</taxon>
        <taxon>Timematoidea</taxon>
        <taxon>Timematidae</taxon>
        <taxon>Timema</taxon>
    </lineage>
</organism>
<keyword evidence="1" id="KW-0472">Membrane</keyword>
<proteinExistence type="predicted"/>
<gene>
    <name evidence="2" type="ORF">TSIB3V08_LOCUS8920</name>
</gene>
<evidence type="ECO:0000313" key="2">
    <source>
        <dbReference type="EMBL" id="CAD7264873.1"/>
    </source>
</evidence>
<accession>A0A7R9B3C0</accession>
<keyword evidence="1" id="KW-1133">Transmembrane helix</keyword>
<dbReference type="AlphaFoldDB" id="A0A7R9B3C0"/>
<evidence type="ECO:0000256" key="1">
    <source>
        <dbReference type="SAM" id="Phobius"/>
    </source>
</evidence>
<feature type="transmembrane region" description="Helical" evidence="1">
    <location>
        <begin position="217"/>
        <end position="241"/>
    </location>
</feature>
<protein>
    <submittedName>
        <fullName evidence="2">Uncharacterized protein</fullName>
    </submittedName>
</protein>
<keyword evidence="1" id="KW-0812">Transmembrane</keyword>
<reference evidence="2" key="1">
    <citation type="submission" date="2020-11" db="EMBL/GenBank/DDBJ databases">
        <authorList>
            <person name="Tran Van P."/>
        </authorList>
    </citation>
    <scope>NUCLEOTIDE SEQUENCE</scope>
</reference>